<accession>A0A1H6MGR1</accession>
<keyword evidence="6" id="KW-1185">Reference proteome</keyword>
<comment type="similarity">
    <text evidence="1">Belongs to the bacterial sugar transferase family.</text>
</comment>
<keyword evidence="3" id="KW-0812">Transmembrane</keyword>
<organism evidence="5 6">
    <name type="scientific">Paracoccus alkenifer</name>
    <dbReference type="NCBI Taxonomy" id="65735"/>
    <lineage>
        <taxon>Bacteria</taxon>
        <taxon>Pseudomonadati</taxon>
        <taxon>Pseudomonadota</taxon>
        <taxon>Alphaproteobacteria</taxon>
        <taxon>Rhodobacterales</taxon>
        <taxon>Paracoccaceae</taxon>
        <taxon>Paracoccus</taxon>
    </lineage>
</organism>
<dbReference type="InterPro" id="IPR003362">
    <property type="entry name" value="Bact_transf"/>
</dbReference>
<dbReference type="STRING" id="65735.SAMN04488075_2010"/>
<evidence type="ECO:0000256" key="1">
    <source>
        <dbReference type="ARBA" id="ARBA00006464"/>
    </source>
</evidence>
<dbReference type="EMBL" id="FNXG01000003">
    <property type="protein sequence ID" value="SEH97509.1"/>
    <property type="molecule type" value="Genomic_DNA"/>
</dbReference>
<evidence type="ECO:0000256" key="2">
    <source>
        <dbReference type="ARBA" id="ARBA00023169"/>
    </source>
</evidence>
<proteinExistence type="inferred from homology"/>
<gene>
    <name evidence="5" type="ORF">SAMN04488075_2010</name>
</gene>
<name>A0A1H6MGR1_9RHOB</name>
<dbReference type="AlphaFoldDB" id="A0A1H6MGR1"/>
<dbReference type="Pfam" id="PF02397">
    <property type="entry name" value="Bac_transf"/>
    <property type="match status" value="1"/>
</dbReference>
<keyword evidence="2" id="KW-0270">Exopolysaccharide synthesis</keyword>
<keyword evidence="3" id="KW-0472">Membrane</keyword>
<dbReference type="OrthoDB" id="9808602at2"/>
<feature type="domain" description="Bacterial sugar transferase" evidence="4">
    <location>
        <begin position="27"/>
        <end position="222"/>
    </location>
</feature>
<dbReference type="GO" id="GO:0016780">
    <property type="term" value="F:phosphotransferase activity, for other substituted phosphate groups"/>
    <property type="evidence" value="ECO:0007669"/>
    <property type="project" value="TreeGrafter"/>
</dbReference>
<evidence type="ECO:0000313" key="6">
    <source>
        <dbReference type="Proteomes" id="UP000199125"/>
    </source>
</evidence>
<dbReference type="PANTHER" id="PTHR30576">
    <property type="entry name" value="COLANIC BIOSYNTHESIS UDP-GLUCOSE LIPID CARRIER TRANSFERASE"/>
    <property type="match status" value="1"/>
</dbReference>
<keyword evidence="3" id="KW-1133">Transmembrane helix</keyword>
<protein>
    <submittedName>
        <fullName evidence="5">Sugar transferase involved in LPS biosynthesis (Colanic, teichoic acid)</fullName>
    </submittedName>
</protein>
<evidence type="ECO:0000256" key="3">
    <source>
        <dbReference type="SAM" id="Phobius"/>
    </source>
</evidence>
<feature type="transmembrane region" description="Helical" evidence="3">
    <location>
        <begin position="32"/>
        <end position="56"/>
    </location>
</feature>
<evidence type="ECO:0000259" key="4">
    <source>
        <dbReference type="Pfam" id="PF02397"/>
    </source>
</evidence>
<sequence>MTIHHDWHADAGLVPIRTARLQGPTGKRLFDVALALALLLPLSAVMLGVAGVLLLAQGRPVFYLSERMRAPGQVFRLIKFRTMIPVDSDSGATGGHKSWRISRLGRILRRSRCDELPQIFNILAGDMSFVGPRPPLREYVERFPVRYGQVMQMRPGVTGLATLICHAHEDRILARCLSPAATESAYYRRCLPMKLRLDMVYLRRRTLWLDLWIIANTVATVIRPGWKHRRRRGLAGNPRPPDTARAAG</sequence>
<dbReference type="GO" id="GO:0000271">
    <property type="term" value="P:polysaccharide biosynthetic process"/>
    <property type="evidence" value="ECO:0007669"/>
    <property type="project" value="UniProtKB-KW"/>
</dbReference>
<reference evidence="6" key="1">
    <citation type="submission" date="2016-10" db="EMBL/GenBank/DDBJ databases">
        <authorList>
            <person name="Varghese N."/>
            <person name="Submissions S."/>
        </authorList>
    </citation>
    <scope>NUCLEOTIDE SEQUENCE [LARGE SCALE GENOMIC DNA]</scope>
    <source>
        <strain evidence="6">DSM 11593</strain>
    </source>
</reference>
<dbReference type="PANTHER" id="PTHR30576:SF0">
    <property type="entry name" value="UNDECAPRENYL-PHOSPHATE N-ACETYLGALACTOSAMINYL 1-PHOSPHATE TRANSFERASE-RELATED"/>
    <property type="match status" value="1"/>
</dbReference>
<keyword evidence="5" id="KW-0808">Transferase</keyword>
<dbReference type="RefSeq" id="WP_090847947.1">
    <property type="nucleotide sequence ID" value="NZ_FNXG01000003.1"/>
</dbReference>
<evidence type="ECO:0000313" key="5">
    <source>
        <dbReference type="EMBL" id="SEH97509.1"/>
    </source>
</evidence>
<dbReference type="Proteomes" id="UP000199125">
    <property type="component" value="Unassembled WGS sequence"/>
</dbReference>